<comment type="cofactor">
    <cofactor evidence="2">
        <name>Mg(2+)</name>
        <dbReference type="ChEBI" id="CHEBI:18420"/>
    </cofactor>
</comment>
<protein>
    <recommendedName>
        <fullName evidence="3">DNA topoisomerase (ATP-hydrolyzing)</fullName>
        <ecNumber evidence="3">5.6.2.2</ecNumber>
    </recommendedName>
</protein>
<dbReference type="Proteomes" id="UP001151760">
    <property type="component" value="Unassembled WGS sequence"/>
</dbReference>
<dbReference type="Gene3D" id="3.30.565.10">
    <property type="entry name" value="Histidine kinase-like ATPase, C-terminal domain"/>
    <property type="match status" value="1"/>
</dbReference>
<dbReference type="InterPro" id="IPR036890">
    <property type="entry name" value="HATPase_C_sf"/>
</dbReference>
<dbReference type="InterPro" id="IPR050634">
    <property type="entry name" value="DNA_Topoisomerase_II"/>
</dbReference>
<keyword evidence="5" id="KW-0238">DNA-binding</keyword>
<evidence type="ECO:0000313" key="7">
    <source>
        <dbReference type="EMBL" id="GJT10234.1"/>
    </source>
</evidence>
<evidence type="ECO:0000256" key="3">
    <source>
        <dbReference type="ARBA" id="ARBA00012895"/>
    </source>
</evidence>
<keyword evidence="8" id="KW-1185">Reference proteome</keyword>
<dbReference type="PANTHER" id="PTHR10169">
    <property type="entry name" value="DNA TOPOISOMERASE/GYRASE"/>
    <property type="match status" value="1"/>
</dbReference>
<evidence type="ECO:0000313" key="8">
    <source>
        <dbReference type="Proteomes" id="UP001151760"/>
    </source>
</evidence>
<comment type="catalytic activity">
    <reaction evidence="1">
        <text>ATP-dependent breakage, passage and rejoining of double-stranded DNA.</text>
        <dbReference type="EC" id="5.6.2.2"/>
    </reaction>
</comment>
<organism evidence="7 8">
    <name type="scientific">Tanacetum coccineum</name>
    <dbReference type="NCBI Taxonomy" id="301880"/>
    <lineage>
        <taxon>Eukaryota</taxon>
        <taxon>Viridiplantae</taxon>
        <taxon>Streptophyta</taxon>
        <taxon>Embryophyta</taxon>
        <taxon>Tracheophyta</taxon>
        <taxon>Spermatophyta</taxon>
        <taxon>Magnoliopsida</taxon>
        <taxon>eudicotyledons</taxon>
        <taxon>Gunneridae</taxon>
        <taxon>Pentapetalae</taxon>
        <taxon>asterids</taxon>
        <taxon>campanulids</taxon>
        <taxon>Asterales</taxon>
        <taxon>Asteraceae</taxon>
        <taxon>Asteroideae</taxon>
        <taxon>Anthemideae</taxon>
        <taxon>Anthemidinae</taxon>
        <taxon>Tanacetum</taxon>
    </lineage>
</organism>
<evidence type="ECO:0000256" key="2">
    <source>
        <dbReference type="ARBA" id="ARBA00001946"/>
    </source>
</evidence>
<reference evidence="7" key="2">
    <citation type="submission" date="2022-01" db="EMBL/GenBank/DDBJ databases">
        <authorList>
            <person name="Yamashiro T."/>
            <person name="Shiraishi A."/>
            <person name="Satake H."/>
            <person name="Nakayama K."/>
        </authorList>
    </citation>
    <scope>NUCLEOTIDE SEQUENCE</scope>
</reference>
<name>A0ABQ5B7M2_9ASTR</name>
<keyword evidence="6" id="KW-0413">Isomerase</keyword>
<evidence type="ECO:0000256" key="5">
    <source>
        <dbReference type="ARBA" id="ARBA00023125"/>
    </source>
</evidence>
<reference evidence="7" key="1">
    <citation type="journal article" date="2022" name="Int. J. Mol. Sci.">
        <title>Draft Genome of Tanacetum Coccineum: Genomic Comparison of Closely Related Tanacetum-Family Plants.</title>
        <authorList>
            <person name="Yamashiro T."/>
            <person name="Shiraishi A."/>
            <person name="Nakayama K."/>
            <person name="Satake H."/>
        </authorList>
    </citation>
    <scope>NUCLEOTIDE SEQUENCE</scope>
</reference>
<dbReference type="PANTHER" id="PTHR10169:SF38">
    <property type="entry name" value="DNA TOPOISOMERASE 2"/>
    <property type="match status" value="1"/>
</dbReference>
<gene>
    <name evidence="7" type="ORF">Tco_0857276</name>
</gene>
<evidence type="ECO:0000256" key="4">
    <source>
        <dbReference type="ARBA" id="ARBA00023029"/>
    </source>
</evidence>
<evidence type="ECO:0000256" key="6">
    <source>
        <dbReference type="ARBA" id="ARBA00023235"/>
    </source>
</evidence>
<comment type="caution">
    <text evidence="7">The sequence shown here is derived from an EMBL/GenBank/DDBJ whole genome shotgun (WGS) entry which is preliminary data.</text>
</comment>
<accession>A0ABQ5B7M2</accession>
<dbReference type="EMBL" id="BQNB010012971">
    <property type="protein sequence ID" value="GJT10234.1"/>
    <property type="molecule type" value="Genomic_DNA"/>
</dbReference>
<proteinExistence type="predicted"/>
<sequence length="108" mass="12690">MDQPKRRNPIDQPVVRAQQTSWISPFQRNEETLRIWQDDEMIEKTITFVPLLYQIFDGILISAADVRKGVKDILVDFNAEDNIISVWNHGEGVHDFNSNEFQKAREYL</sequence>
<dbReference type="EC" id="5.6.2.2" evidence="3"/>
<evidence type="ECO:0000256" key="1">
    <source>
        <dbReference type="ARBA" id="ARBA00000185"/>
    </source>
</evidence>
<keyword evidence="4" id="KW-0799">Topoisomerase</keyword>